<dbReference type="EMBL" id="JAPDFW010000085">
    <property type="protein sequence ID" value="KAJ5071830.1"/>
    <property type="molecule type" value="Genomic_DNA"/>
</dbReference>
<dbReference type="Pfam" id="PF13855">
    <property type="entry name" value="LRR_8"/>
    <property type="match status" value="2"/>
</dbReference>
<evidence type="ECO:0000259" key="3">
    <source>
        <dbReference type="PROSITE" id="PS50003"/>
    </source>
</evidence>
<sequence>MNQNNNINNIINIIKEGSIYRIFKKQKNHQYLILTSQNLLYFKHQQKKQKKNIILQVNLQDIEFIKQNKNDFQISVKGTEITTRTKNISECQEWISKILIAISNYDNTNLSKNNQYKKNYLRNQCSNYYPSIISTISEKSKNSEQFSSSQKLKNFFHSRILQNLEKQFLKFDFENTSNIEFIVKYQAFMLSQEQNLIENQMQEKQLEKIHQSKLLFKENSENPKTKENNKSKLLKKIKKKVIQAKKKPQKSKFKFSQKYNGLEELPELLPSFSIFDTLTFNKTHLGKMLPIIYTFTNLQKLVIIDCGIDHIPVEFLEFPCLKHLDLSQNPIRKIPCPQNKNVTMRILILNNCKITEIPDQISRLIILENLFAINNLIVKISPKINQLENLKRLDLSYNMIKDLPTDLSGLKNSLNFLSLASNLIEEFPSSIKQLYNLQYLNLCQNLIEDLSQMQNANFTNLEFLDLHRNFISHFPSFLSSFKNISEINLEWNFIDDFSVVIYSSFPKLTKLLVENNIEIDLKNDHETNLKNNIEFNLKNDLVIKIIDSIIKKCLFGKFSGNANIENQSNDSFIDDSFILANFKQNDKKLSLNGNNLTKIDKIDFSKIPFNMNIQNVKIKNFPHILHIESNILKFANITSLSLTNCEVSKIPEFLCKLTNLSSLNLSHNPIIYISSHIKNLSKLEFINLSHCRISRIDSTIFSLFQLKILDLSNNFLSKIPKFMAQLSNLELLDLSHNQIRKFPRILFELNYLYSLNLEHNRIEEFPHIHKINNTINCLNLSHNFISNISLKIFYAIPSLKQIKISNNLITSIIDDLVLENYHFSNLIELDFSYNLLKNFPFNFFLFLDSSCIVRFIGNPLNEELISIVQDLKQRKKFFQFYKNFQIKKKRKEIGLF</sequence>
<dbReference type="PRINTS" id="PR00019">
    <property type="entry name" value="LEURICHRPT"/>
</dbReference>
<gene>
    <name evidence="4" type="ORF">M0811_09990</name>
</gene>
<dbReference type="InterPro" id="IPR001611">
    <property type="entry name" value="Leu-rich_rpt"/>
</dbReference>
<dbReference type="InterPro" id="IPR011993">
    <property type="entry name" value="PH-like_dom_sf"/>
</dbReference>
<protein>
    <submittedName>
        <fullName evidence="4">Leucine-rich repeat-containing protein</fullName>
    </submittedName>
</protein>
<dbReference type="InterPro" id="IPR050216">
    <property type="entry name" value="LRR_domain-containing"/>
</dbReference>
<evidence type="ECO:0000256" key="1">
    <source>
        <dbReference type="ARBA" id="ARBA00022614"/>
    </source>
</evidence>
<dbReference type="InterPro" id="IPR003591">
    <property type="entry name" value="Leu-rich_rpt_typical-subtyp"/>
</dbReference>
<dbReference type="PROSITE" id="PS51450">
    <property type="entry name" value="LRR"/>
    <property type="match status" value="7"/>
</dbReference>
<dbReference type="PANTHER" id="PTHR48051:SF1">
    <property type="entry name" value="RAS SUPPRESSOR PROTEIN 1"/>
    <property type="match status" value="1"/>
</dbReference>
<dbReference type="SMART" id="SM00364">
    <property type="entry name" value="LRR_BAC"/>
    <property type="match status" value="5"/>
</dbReference>
<dbReference type="InterPro" id="IPR032675">
    <property type="entry name" value="LRR_dom_sf"/>
</dbReference>
<reference evidence="4" key="1">
    <citation type="submission" date="2022-10" db="EMBL/GenBank/DDBJ databases">
        <title>Novel sulphate-reducing endosymbionts in the free-living metamonad Anaeramoeba.</title>
        <authorList>
            <person name="Jerlstrom-Hultqvist J."/>
            <person name="Cepicka I."/>
            <person name="Gallot-Lavallee L."/>
            <person name="Salas-Leiva D."/>
            <person name="Curtis B.A."/>
            <person name="Zahonova K."/>
            <person name="Pipaliya S."/>
            <person name="Dacks J."/>
            <person name="Roger A.J."/>
        </authorList>
    </citation>
    <scope>NUCLEOTIDE SEQUENCE</scope>
    <source>
        <strain evidence="4">BMAN</strain>
    </source>
</reference>
<dbReference type="AlphaFoldDB" id="A0A9Q0LG51"/>
<dbReference type="Proteomes" id="UP001149090">
    <property type="component" value="Unassembled WGS sequence"/>
</dbReference>
<keyword evidence="5" id="KW-1185">Reference proteome</keyword>
<dbReference type="Pfam" id="PF00560">
    <property type="entry name" value="LRR_1"/>
    <property type="match status" value="1"/>
</dbReference>
<comment type="caution">
    <text evidence="4">The sequence shown here is derived from an EMBL/GenBank/DDBJ whole genome shotgun (WGS) entry which is preliminary data.</text>
</comment>
<dbReference type="SUPFAM" id="SSF52058">
    <property type="entry name" value="L domain-like"/>
    <property type="match status" value="2"/>
</dbReference>
<dbReference type="PROSITE" id="PS50003">
    <property type="entry name" value="PH_DOMAIN"/>
    <property type="match status" value="1"/>
</dbReference>
<feature type="domain" description="PH" evidence="3">
    <location>
        <begin position="12"/>
        <end position="103"/>
    </location>
</feature>
<dbReference type="InterPro" id="IPR001849">
    <property type="entry name" value="PH_domain"/>
</dbReference>
<proteinExistence type="predicted"/>
<dbReference type="PANTHER" id="PTHR48051">
    <property type="match status" value="1"/>
</dbReference>
<keyword evidence="2" id="KW-0677">Repeat</keyword>
<dbReference type="Gene3D" id="2.30.29.30">
    <property type="entry name" value="Pleckstrin-homology domain (PH domain)/Phosphotyrosine-binding domain (PTB)"/>
    <property type="match status" value="1"/>
</dbReference>
<dbReference type="SMART" id="SM00365">
    <property type="entry name" value="LRR_SD22"/>
    <property type="match status" value="7"/>
</dbReference>
<dbReference type="GO" id="GO:0005737">
    <property type="term" value="C:cytoplasm"/>
    <property type="evidence" value="ECO:0007669"/>
    <property type="project" value="TreeGrafter"/>
</dbReference>
<evidence type="ECO:0000313" key="5">
    <source>
        <dbReference type="Proteomes" id="UP001149090"/>
    </source>
</evidence>
<organism evidence="4 5">
    <name type="scientific">Anaeramoeba ignava</name>
    <name type="common">Anaerobic marine amoeba</name>
    <dbReference type="NCBI Taxonomy" id="1746090"/>
    <lineage>
        <taxon>Eukaryota</taxon>
        <taxon>Metamonada</taxon>
        <taxon>Anaeramoebidae</taxon>
        <taxon>Anaeramoeba</taxon>
    </lineage>
</organism>
<dbReference type="SMART" id="SM00369">
    <property type="entry name" value="LRR_TYP"/>
    <property type="match status" value="10"/>
</dbReference>
<dbReference type="Gene3D" id="3.80.10.10">
    <property type="entry name" value="Ribonuclease Inhibitor"/>
    <property type="match status" value="3"/>
</dbReference>
<evidence type="ECO:0000313" key="4">
    <source>
        <dbReference type="EMBL" id="KAJ5071830.1"/>
    </source>
</evidence>
<dbReference type="SUPFAM" id="SSF50729">
    <property type="entry name" value="PH domain-like"/>
    <property type="match status" value="1"/>
</dbReference>
<name>A0A9Q0LG51_ANAIG</name>
<keyword evidence="1" id="KW-0433">Leucine-rich repeat</keyword>
<dbReference type="SMART" id="SM00233">
    <property type="entry name" value="PH"/>
    <property type="match status" value="1"/>
</dbReference>
<accession>A0A9Q0LG51</accession>
<evidence type="ECO:0000256" key="2">
    <source>
        <dbReference type="ARBA" id="ARBA00022737"/>
    </source>
</evidence>
<dbReference type="Pfam" id="PF00169">
    <property type="entry name" value="PH"/>
    <property type="match status" value="1"/>
</dbReference>
<dbReference type="OrthoDB" id="676979at2759"/>